<evidence type="ECO:0000256" key="5">
    <source>
        <dbReference type="ARBA" id="ARBA00023295"/>
    </source>
</evidence>
<dbReference type="Gene3D" id="3.20.20.80">
    <property type="entry name" value="Glycosidases"/>
    <property type="match status" value="1"/>
</dbReference>
<keyword evidence="6" id="KW-0624">Polysaccharide degradation</keyword>
<evidence type="ECO:0000259" key="8">
    <source>
        <dbReference type="Pfam" id="PF00150"/>
    </source>
</evidence>
<gene>
    <name evidence="9" type="ORF">EDD76_1137</name>
</gene>
<sequence>MINGFLYAKGKKIFNENGEEILLKGWGLGNWMLQEGYMWSIDSERFDRPRRIEQVVEQLTGKKYADAFWVKFRENYITKSDILKMAELGYNSVRIPFMYRLFMEEGPGIRYKKEGFRLLDNCLSWCEEAGIYAFLDLHGAPGGQTGANIDDSIDNVPRLFIDSDSWDKAIDLWKTLAERYKDRAVVGGYDLLNEPIAPPNTGNGNFDYLFPQLTLFYEHAIAEIRKIDQKHMVSIEGAHWAADLSIFTKKFDENMVLHFHRYAEIPDIKCLEKYIDKSNELDVALWLGESGENINEWYAAIYPLAESAGIGYNLWPWKKMDCTNSPYSVNRPKDYQKVLDYIGGGVHPGFEAARRIFDEYLENCKLDNCAEHTEVTNHVLRHAPFSMRASDFDEYPGSGTSFSGYSAENAEISYRSGCGMKLVELEAAKAKRYVFDCQWDRYGVILSDSEFVCYTVESGQEVCLKLKFAKGYSGGMLGVGRTDDSSLKEFEVKPECTKLEVKLSGGCGAVKIISMKGTVCLEKLEFLSEFNRAKQAI</sequence>
<dbReference type="SUPFAM" id="SSF51445">
    <property type="entry name" value="(Trans)glycosidases"/>
    <property type="match status" value="1"/>
</dbReference>
<comment type="caution">
    <text evidence="9">The sequence shown here is derived from an EMBL/GenBank/DDBJ whole genome shotgun (WGS) entry which is preliminary data.</text>
</comment>
<dbReference type="GO" id="GO:0005576">
    <property type="term" value="C:extracellular region"/>
    <property type="evidence" value="ECO:0007669"/>
    <property type="project" value="TreeGrafter"/>
</dbReference>
<dbReference type="EMBL" id="SLUO01000013">
    <property type="protein sequence ID" value="TCL55873.1"/>
    <property type="molecule type" value="Genomic_DNA"/>
</dbReference>
<dbReference type="InterPro" id="IPR001547">
    <property type="entry name" value="Glyco_hydro_5"/>
</dbReference>
<dbReference type="InterPro" id="IPR017853">
    <property type="entry name" value="GH"/>
</dbReference>
<dbReference type="GO" id="GO:0030245">
    <property type="term" value="P:cellulose catabolic process"/>
    <property type="evidence" value="ECO:0007669"/>
    <property type="project" value="UniProtKB-KW"/>
</dbReference>
<reference evidence="9 10" key="1">
    <citation type="submission" date="2019-03" db="EMBL/GenBank/DDBJ databases">
        <title>Genomic Encyclopedia of Type Strains, Phase IV (KMG-IV): sequencing the most valuable type-strain genomes for metagenomic binning, comparative biology and taxonomic classification.</title>
        <authorList>
            <person name="Goeker M."/>
        </authorList>
    </citation>
    <scope>NUCLEOTIDE SEQUENCE [LARGE SCALE GENOMIC DNA]</scope>
    <source>
        <strain evidence="9 10">DSM 100556</strain>
    </source>
</reference>
<dbReference type="STRING" id="1469948.GCA_000732725_00594"/>
<keyword evidence="5 7" id="KW-0326">Glycosidase</keyword>
<keyword evidence="10" id="KW-1185">Reference proteome</keyword>
<dbReference type="Proteomes" id="UP000295718">
    <property type="component" value="Unassembled WGS sequence"/>
</dbReference>
<keyword evidence="3" id="KW-0136">Cellulose degradation</keyword>
<dbReference type="PANTHER" id="PTHR31297">
    <property type="entry name" value="GLUCAN ENDO-1,6-BETA-GLUCOSIDASE B"/>
    <property type="match status" value="1"/>
</dbReference>
<name>A0A4R1QS80_9FIRM</name>
<dbReference type="GO" id="GO:0008422">
    <property type="term" value="F:beta-glucosidase activity"/>
    <property type="evidence" value="ECO:0007669"/>
    <property type="project" value="TreeGrafter"/>
</dbReference>
<evidence type="ECO:0000256" key="6">
    <source>
        <dbReference type="ARBA" id="ARBA00023326"/>
    </source>
</evidence>
<dbReference type="PANTHER" id="PTHR31297:SF41">
    <property type="entry name" value="ENDOGLUCANASE, PUTATIVE (AFU_ORTHOLOGUE AFUA_5G01830)-RELATED"/>
    <property type="match status" value="1"/>
</dbReference>
<dbReference type="GO" id="GO:0009986">
    <property type="term" value="C:cell surface"/>
    <property type="evidence" value="ECO:0007669"/>
    <property type="project" value="TreeGrafter"/>
</dbReference>
<feature type="domain" description="Glycoside hydrolase family 5" evidence="8">
    <location>
        <begin position="69"/>
        <end position="319"/>
    </location>
</feature>
<dbReference type="AlphaFoldDB" id="A0A4R1QS80"/>
<protein>
    <submittedName>
        <fullName evidence="9">Cellulase (Glycosyl hydrolase family 5)</fullName>
    </submittedName>
</protein>
<keyword evidence="2 7" id="KW-0378">Hydrolase</keyword>
<evidence type="ECO:0000256" key="4">
    <source>
        <dbReference type="ARBA" id="ARBA00023277"/>
    </source>
</evidence>
<accession>A0A4R1QS80</accession>
<evidence type="ECO:0000256" key="2">
    <source>
        <dbReference type="ARBA" id="ARBA00022801"/>
    </source>
</evidence>
<keyword evidence="4" id="KW-0119">Carbohydrate metabolism</keyword>
<comment type="similarity">
    <text evidence="1 7">Belongs to the glycosyl hydrolase 5 (cellulase A) family.</text>
</comment>
<evidence type="ECO:0000313" key="10">
    <source>
        <dbReference type="Proteomes" id="UP000295718"/>
    </source>
</evidence>
<dbReference type="Pfam" id="PF00150">
    <property type="entry name" value="Cellulase"/>
    <property type="match status" value="1"/>
</dbReference>
<evidence type="ECO:0000256" key="7">
    <source>
        <dbReference type="RuleBase" id="RU361153"/>
    </source>
</evidence>
<organism evidence="9 10">
    <name type="scientific">Kineothrix alysoides</name>
    <dbReference type="NCBI Taxonomy" id="1469948"/>
    <lineage>
        <taxon>Bacteria</taxon>
        <taxon>Bacillati</taxon>
        <taxon>Bacillota</taxon>
        <taxon>Clostridia</taxon>
        <taxon>Lachnospirales</taxon>
        <taxon>Lachnospiraceae</taxon>
        <taxon>Kineothrix</taxon>
    </lineage>
</organism>
<evidence type="ECO:0000313" key="9">
    <source>
        <dbReference type="EMBL" id="TCL55873.1"/>
    </source>
</evidence>
<dbReference type="InterPro" id="IPR050386">
    <property type="entry name" value="Glycosyl_hydrolase_5"/>
</dbReference>
<dbReference type="OrthoDB" id="2339329at2"/>
<evidence type="ECO:0000256" key="1">
    <source>
        <dbReference type="ARBA" id="ARBA00005641"/>
    </source>
</evidence>
<evidence type="ECO:0000256" key="3">
    <source>
        <dbReference type="ARBA" id="ARBA00023001"/>
    </source>
</evidence>
<proteinExistence type="inferred from homology"/>